<dbReference type="Proteomes" id="UP000828390">
    <property type="component" value="Unassembled WGS sequence"/>
</dbReference>
<feature type="compositionally biased region" description="Basic and acidic residues" evidence="2">
    <location>
        <begin position="354"/>
        <end position="363"/>
    </location>
</feature>
<comment type="caution">
    <text evidence="3">The sequence shown here is derived from an EMBL/GenBank/DDBJ whole genome shotgun (WGS) entry which is preliminary data.</text>
</comment>
<reference evidence="3" key="1">
    <citation type="journal article" date="2019" name="bioRxiv">
        <title>The Genome of the Zebra Mussel, Dreissena polymorpha: A Resource for Invasive Species Research.</title>
        <authorList>
            <person name="McCartney M.A."/>
            <person name="Auch B."/>
            <person name="Kono T."/>
            <person name="Mallez S."/>
            <person name="Zhang Y."/>
            <person name="Obille A."/>
            <person name="Becker A."/>
            <person name="Abrahante J.E."/>
            <person name="Garbe J."/>
            <person name="Badalamenti J.P."/>
            <person name="Herman A."/>
            <person name="Mangelson H."/>
            <person name="Liachko I."/>
            <person name="Sullivan S."/>
            <person name="Sone E.D."/>
            <person name="Koren S."/>
            <person name="Silverstein K.A.T."/>
            <person name="Beckman K.B."/>
            <person name="Gohl D.M."/>
        </authorList>
    </citation>
    <scope>NUCLEOTIDE SEQUENCE</scope>
    <source>
        <strain evidence="3">Duluth1</strain>
        <tissue evidence="3">Whole animal</tissue>
    </source>
</reference>
<feature type="region of interest" description="Disordered" evidence="2">
    <location>
        <begin position="208"/>
        <end position="262"/>
    </location>
</feature>
<dbReference type="GO" id="GO:0005737">
    <property type="term" value="C:cytoplasm"/>
    <property type="evidence" value="ECO:0007669"/>
    <property type="project" value="TreeGrafter"/>
</dbReference>
<name>A0A9D4CLU4_DREPO</name>
<keyword evidence="1" id="KW-0175">Coiled coil</keyword>
<dbReference type="InterPro" id="IPR026682">
    <property type="entry name" value="AKT1S1"/>
</dbReference>
<sequence>MVLLTCNCLNVKISLQCTDHEFKQLQEQNLRDQEDYIPTGFFPKGELEVETDAKGIKQEHGYLVHRRKLGNYMVFRCLNCGLDTYAMHMNGHPLIVNNLLQSDPVLIERLFNSADFSKVFQIILTNKDTEFTNTMPDPKSSSYQHVQSTLNSIQKQLADFIIQEEAEMETRIRMYEEAQKEDFQSLQVRLKEQKKRMISLLISTAPVDRDMQEEEDPSQRDSTKRSTVSKKLPAKKKTLGRVQSLPPALEQESDDPMFGFDGLETSEQTFYRDTSSSEDEADDKDDVFEERSAMQGRPKPRLTYSTSVPISVPSWNMAQKHEHLDNDDEDLIPADPNQIAASMQALAQSITDDNRYIFGDRPRPRLNTGDFNR</sequence>
<organism evidence="3 4">
    <name type="scientific">Dreissena polymorpha</name>
    <name type="common">Zebra mussel</name>
    <name type="synonym">Mytilus polymorpha</name>
    <dbReference type="NCBI Taxonomy" id="45954"/>
    <lineage>
        <taxon>Eukaryota</taxon>
        <taxon>Metazoa</taxon>
        <taxon>Spiralia</taxon>
        <taxon>Lophotrochozoa</taxon>
        <taxon>Mollusca</taxon>
        <taxon>Bivalvia</taxon>
        <taxon>Autobranchia</taxon>
        <taxon>Heteroconchia</taxon>
        <taxon>Euheterodonta</taxon>
        <taxon>Imparidentia</taxon>
        <taxon>Neoheterodontei</taxon>
        <taxon>Myida</taxon>
        <taxon>Dreissenoidea</taxon>
        <taxon>Dreissenidae</taxon>
        <taxon>Dreissena</taxon>
    </lineage>
</organism>
<proteinExistence type="predicted"/>
<evidence type="ECO:0000313" key="4">
    <source>
        <dbReference type="Proteomes" id="UP000828390"/>
    </source>
</evidence>
<dbReference type="OrthoDB" id="9992964at2759"/>
<evidence type="ECO:0000256" key="2">
    <source>
        <dbReference type="SAM" id="MobiDB-lite"/>
    </source>
</evidence>
<evidence type="ECO:0000256" key="1">
    <source>
        <dbReference type="SAM" id="Coils"/>
    </source>
</evidence>
<dbReference type="PANTHER" id="PTHR21844">
    <property type="entry name" value="AKT1 SUBSTRATE 1 PROTEIN"/>
    <property type="match status" value="1"/>
</dbReference>
<dbReference type="Pfam" id="PF15798">
    <property type="entry name" value="PRAS"/>
    <property type="match status" value="1"/>
</dbReference>
<dbReference type="EMBL" id="JAIWYP010000012">
    <property type="protein sequence ID" value="KAH3727740.1"/>
    <property type="molecule type" value="Genomic_DNA"/>
</dbReference>
<dbReference type="GO" id="GO:0032007">
    <property type="term" value="P:negative regulation of TOR signaling"/>
    <property type="evidence" value="ECO:0007669"/>
    <property type="project" value="InterPro"/>
</dbReference>
<feature type="coiled-coil region" evidence="1">
    <location>
        <begin position="161"/>
        <end position="196"/>
    </location>
</feature>
<accession>A0A9D4CLU4</accession>
<dbReference type="PANTHER" id="PTHR21844:SF2">
    <property type="entry name" value="PROLINE-RICH AKT1 SUBSTRATE 1"/>
    <property type="match status" value="1"/>
</dbReference>
<dbReference type="GO" id="GO:0048011">
    <property type="term" value="P:neurotrophin TRK receptor signaling pathway"/>
    <property type="evidence" value="ECO:0007669"/>
    <property type="project" value="InterPro"/>
</dbReference>
<feature type="region of interest" description="Disordered" evidence="2">
    <location>
        <begin position="354"/>
        <end position="373"/>
    </location>
</feature>
<dbReference type="AlphaFoldDB" id="A0A9D4CLU4"/>
<gene>
    <name evidence="3" type="ORF">DPMN_053683</name>
</gene>
<keyword evidence="4" id="KW-1185">Reference proteome</keyword>
<protein>
    <submittedName>
        <fullName evidence="3">Uncharacterized protein</fullName>
    </submittedName>
</protein>
<reference evidence="3" key="2">
    <citation type="submission" date="2020-11" db="EMBL/GenBank/DDBJ databases">
        <authorList>
            <person name="McCartney M.A."/>
            <person name="Auch B."/>
            <person name="Kono T."/>
            <person name="Mallez S."/>
            <person name="Becker A."/>
            <person name="Gohl D.M."/>
            <person name="Silverstein K.A.T."/>
            <person name="Koren S."/>
            <person name="Bechman K.B."/>
            <person name="Herman A."/>
            <person name="Abrahante J.E."/>
            <person name="Garbe J."/>
        </authorList>
    </citation>
    <scope>NUCLEOTIDE SEQUENCE</scope>
    <source>
        <strain evidence="3">Duluth1</strain>
        <tissue evidence="3">Whole animal</tissue>
    </source>
</reference>
<evidence type="ECO:0000313" key="3">
    <source>
        <dbReference type="EMBL" id="KAH3727740.1"/>
    </source>
</evidence>